<keyword evidence="3" id="KW-0804">Transcription</keyword>
<dbReference type="RefSeq" id="WP_135472190.1">
    <property type="nucleotide sequence ID" value="NZ_SJSA01000002.1"/>
</dbReference>
<dbReference type="InterPro" id="IPR037923">
    <property type="entry name" value="HTH-like"/>
</dbReference>
<keyword evidence="1" id="KW-0805">Transcription regulation</keyword>
<comment type="caution">
    <text evidence="5">The sequence shown here is derived from an EMBL/GenBank/DDBJ whole genome shotgun (WGS) entry which is preliminary data.</text>
</comment>
<dbReference type="InterPro" id="IPR018060">
    <property type="entry name" value="HTH_AraC"/>
</dbReference>
<gene>
    <name evidence="5" type="ORF">EZ315_11395</name>
</gene>
<name>A0A4Z0V535_9BACT</name>
<dbReference type="AlphaFoldDB" id="A0A4Z0V535"/>
<protein>
    <submittedName>
        <fullName evidence="5">AraC family transcriptional regulator</fullName>
    </submittedName>
</protein>
<organism evidence="5 6">
    <name type="scientific">Duncaniella freteri</name>
    <dbReference type="NCBI Taxonomy" id="2530391"/>
    <lineage>
        <taxon>Bacteria</taxon>
        <taxon>Pseudomonadati</taxon>
        <taxon>Bacteroidota</taxon>
        <taxon>Bacteroidia</taxon>
        <taxon>Bacteroidales</taxon>
        <taxon>Muribaculaceae</taxon>
        <taxon>Duncaniella</taxon>
    </lineage>
</organism>
<evidence type="ECO:0000256" key="3">
    <source>
        <dbReference type="ARBA" id="ARBA00023163"/>
    </source>
</evidence>
<dbReference type="Gene3D" id="1.10.10.60">
    <property type="entry name" value="Homeodomain-like"/>
    <property type="match status" value="1"/>
</dbReference>
<dbReference type="GO" id="GO:0003700">
    <property type="term" value="F:DNA-binding transcription factor activity"/>
    <property type="evidence" value="ECO:0007669"/>
    <property type="project" value="InterPro"/>
</dbReference>
<proteinExistence type="predicted"/>
<dbReference type="Pfam" id="PF12833">
    <property type="entry name" value="HTH_18"/>
    <property type="match status" value="1"/>
</dbReference>
<reference evidence="5 6" key="1">
    <citation type="submission" date="2019-02" db="EMBL/GenBank/DDBJ databases">
        <title>Isolation and identification of novel species under the genus Muribaculum.</title>
        <authorList>
            <person name="Miyake S."/>
            <person name="Ding Y."/>
            <person name="Low A."/>
            <person name="Soh M."/>
            <person name="Seedorf H."/>
        </authorList>
    </citation>
    <scope>NUCLEOTIDE SEQUENCE [LARGE SCALE GENOMIC DNA]</scope>
    <source>
        <strain evidence="5 6">TLL-A3</strain>
    </source>
</reference>
<dbReference type="EMBL" id="SJSA01000002">
    <property type="protein sequence ID" value="TGG36453.1"/>
    <property type="molecule type" value="Genomic_DNA"/>
</dbReference>
<dbReference type="SMART" id="SM00342">
    <property type="entry name" value="HTH_ARAC"/>
    <property type="match status" value="1"/>
</dbReference>
<dbReference type="PROSITE" id="PS01124">
    <property type="entry name" value="HTH_ARAC_FAMILY_2"/>
    <property type="match status" value="1"/>
</dbReference>
<dbReference type="PANTHER" id="PTHR43280:SF32">
    <property type="entry name" value="TRANSCRIPTIONAL REGULATORY PROTEIN"/>
    <property type="match status" value="1"/>
</dbReference>
<keyword evidence="6" id="KW-1185">Reference proteome</keyword>
<dbReference type="GO" id="GO:0043565">
    <property type="term" value="F:sequence-specific DNA binding"/>
    <property type="evidence" value="ECO:0007669"/>
    <property type="project" value="InterPro"/>
</dbReference>
<dbReference type="GeneID" id="82150394"/>
<evidence type="ECO:0000313" key="6">
    <source>
        <dbReference type="Proteomes" id="UP000297635"/>
    </source>
</evidence>
<dbReference type="Proteomes" id="UP000297635">
    <property type="component" value="Unassembled WGS sequence"/>
</dbReference>
<dbReference type="PANTHER" id="PTHR43280">
    <property type="entry name" value="ARAC-FAMILY TRANSCRIPTIONAL REGULATOR"/>
    <property type="match status" value="1"/>
</dbReference>
<accession>A0A4Z0V535</accession>
<dbReference type="SUPFAM" id="SSF46689">
    <property type="entry name" value="Homeodomain-like"/>
    <property type="match status" value="1"/>
</dbReference>
<feature type="domain" description="HTH araC/xylS-type" evidence="4">
    <location>
        <begin position="180"/>
        <end position="278"/>
    </location>
</feature>
<evidence type="ECO:0000259" key="4">
    <source>
        <dbReference type="PROSITE" id="PS01124"/>
    </source>
</evidence>
<dbReference type="InterPro" id="IPR009057">
    <property type="entry name" value="Homeodomain-like_sf"/>
</dbReference>
<sequence>MELTTPLKYHQRDISVFQSLAEIPYITFPTRLERMLLVVCISGHISAYIDMESRTVGPNDILVLRPGHMITDCVTDENFSGFFITATQEKINQLLPSLRYVVPYSLFFYDNPIINITDEELESLKLIYNMLSKQLSSTPRPYHNMALGAMCEVLFFNTLGIYASRLKTSVHKSRKEDLLIKFIQILEDNFMTERSVTFYADKLFVTPKHLSAVLKEISEKTAGEWIDLRVILEAKLLLRSTGLNIQEISTKLNFANQSFFGKYFKHLTGMSPRDYRAKLSEA</sequence>
<evidence type="ECO:0000313" key="5">
    <source>
        <dbReference type="EMBL" id="TGG36453.1"/>
    </source>
</evidence>
<dbReference type="SUPFAM" id="SSF51215">
    <property type="entry name" value="Regulatory protein AraC"/>
    <property type="match status" value="1"/>
</dbReference>
<evidence type="ECO:0000256" key="1">
    <source>
        <dbReference type="ARBA" id="ARBA00023015"/>
    </source>
</evidence>
<keyword evidence="2" id="KW-0238">DNA-binding</keyword>
<evidence type="ECO:0000256" key="2">
    <source>
        <dbReference type="ARBA" id="ARBA00023125"/>
    </source>
</evidence>